<accession>A0A813ETC5</accession>
<reference evidence="2" key="1">
    <citation type="submission" date="2021-02" db="EMBL/GenBank/DDBJ databases">
        <authorList>
            <person name="Dougan E. K."/>
            <person name="Rhodes N."/>
            <person name="Thang M."/>
            <person name="Chan C."/>
        </authorList>
    </citation>
    <scope>NUCLEOTIDE SEQUENCE</scope>
</reference>
<gene>
    <name evidence="2" type="ORF">PGLA1383_LOCUS21790</name>
</gene>
<evidence type="ECO:0000313" key="3">
    <source>
        <dbReference type="Proteomes" id="UP000654075"/>
    </source>
</evidence>
<name>A0A813ETC5_POLGL</name>
<feature type="non-terminal residue" evidence="2">
    <location>
        <position position="1"/>
    </location>
</feature>
<organism evidence="2 3">
    <name type="scientific">Polarella glacialis</name>
    <name type="common">Dinoflagellate</name>
    <dbReference type="NCBI Taxonomy" id="89957"/>
    <lineage>
        <taxon>Eukaryota</taxon>
        <taxon>Sar</taxon>
        <taxon>Alveolata</taxon>
        <taxon>Dinophyceae</taxon>
        <taxon>Suessiales</taxon>
        <taxon>Suessiaceae</taxon>
        <taxon>Polarella</taxon>
    </lineage>
</organism>
<dbReference type="EMBL" id="CAJNNV010015549">
    <property type="protein sequence ID" value="CAE8603583.1"/>
    <property type="molecule type" value="Genomic_DNA"/>
</dbReference>
<dbReference type="AlphaFoldDB" id="A0A813ETC5"/>
<keyword evidence="3" id="KW-1185">Reference proteome</keyword>
<evidence type="ECO:0000256" key="1">
    <source>
        <dbReference type="SAM" id="MobiDB-lite"/>
    </source>
</evidence>
<sequence length="119" mass="12545">AKDSRAKSKATFGPPPPSPDRLRPQPEPITAQLGGSQGALPSDPWPSGWTLNDQSPLGSPAATPWGSAPQRAVLRIQQPFEEVAGDLDGFTTQFVRAAAVATGVEPQRIRVRSIRPGGL</sequence>
<dbReference type="Proteomes" id="UP000654075">
    <property type="component" value="Unassembled WGS sequence"/>
</dbReference>
<protein>
    <submittedName>
        <fullName evidence="2">Uncharacterized protein</fullName>
    </submittedName>
</protein>
<evidence type="ECO:0000313" key="2">
    <source>
        <dbReference type="EMBL" id="CAE8603583.1"/>
    </source>
</evidence>
<proteinExistence type="predicted"/>
<feature type="region of interest" description="Disordered" evidence="1">
    <location>
        <begin position="1"/>
        <end position="66"/>
    </location>
</feature>
<comment type="caution">
    <text evidence="2">The sequence shown here is derived from an EMBL/GenBank/DDBJ whole genome shotgun (WGS) entry which is preliminary data.</text>
</comment>